<feature type="compositionally biased region" description="Pro residues" evidence="1">
    <location>
        <begin position="372"/>
        <end position="389"/>
    </location>
</feature>
<evidence type="ECO:0000256" key="1">
    <source>
        <dbReference type="SAM" id="MobiDB-lite"/>
    </source>
</evidence>
<sequence>MATHRQRPRPTVMPNWHAVTRHRTPTANAILSSVVLLLIIMPQDALPNESATNLRVFRQQISPDRPEQNMNIGIIQVKLKNWSSTTVLPSARQTPPALPPGLTTRTRRAWPTTEVSETIVGTEQPHQHRRRWNNNVLDGGRGQQQQKRTAQLKDAVPTRGSGGSSSGSGGGWSIDMGQDMDGLFPYLLLALGLALVAFFIILYAILNALLQRKEAQQNEEEMAGQRRRRRTRRSRRQRRGAREAEAEQDEEWMDTEDEEEADEALERERDEEEERNRGFTVLDEDELYPRHSKWGRKKQRSRAGHESPEGDQADEIHRSRRYRSARRAQNGFAPEPPHPPLPRGRPPPRPRHVEWKDGAGGAEDTALFHDVPFPPPPPPRVPPPPPPLPSRYQRRRSRASATSDPSVSLTSASHHRAHRSPHRPSRAHPPPPPLLPADEFSDVDTESVQSGGRGSAGQRRQRTTTTAAARTNHRQQRPPLPLRRENTDSTVSSVQRGRAGSL</sequence>
<feature type="compositionally biased region" description="Basic residues" evidence="1">
    <location>
        <begin position="413"/>
        <end position="426"/>
    </location>
</feature>
<feature type="compositionally biased region" description="Acidic residues" evidence="1">
    <location>
        <begin position="246"/>
        <end position="273"/>
    </location>
</feature>
<feature type="compositionally biased region" description="Gly residues" evidence="1">
    <location>
        <begin position="160"/>
        <end position="172"/>
    </location>
</feature>
<name>A0A914I9P1_GLORO</name>
<organism evidence="3 4">
    <name type="scientific">Globodera rostochiensis</name>
    <name type="common">Golden nematode worm</name>
    <name type="synonym">Heterodera rostochiensis</name>
    <dbReference type="NCBI Taxonomy" id="31243"/>
    <lineage>
        <taxon>Eukaryota</taxon>
        <taxon>Metazoa</taxon>
        <taxon>Ecdysozoa</taxon>
        <taxon>Nematoda</taxon>
        <taxon>Chromadorea</taxon>
        <taxon>Rhabditida</taxon>
        <taxon>Tylenchina</taxon>
        <taxon>Tylenchomorpha</taxon>
        <taxon>Tylenchoidea</taxon>
        <taxon>Heteroderidae</taxon>
        <taxon>Heteroderinae</taxon>
        <taxon>Globodera</taxon>
    </lineage>
</organism>
<keyword evidence="2" id="KW-0812">Transmembrane</keyword>
<feature type="compositionally biased region" description="Basic residues" evidence="1">
    <location>
        <begin position="225"/>
        <end position="239"/>
    </location>
</feature>
<feature type="compositionally biased region" description="Basic residues" evidence="1">
    <location>
        <begin position="290"/>
        <end position="302"/>
    </location>
</feature>
<proteinExistence type="predicted"/>
<keyword evidence="2" id="KW-0472">Membrane</keyword>
<keyword evidence="3" id="KW-1185">Reference proteome</keyword>
<evidence type="ECO:0000313" key="3">
    <source>
        <dbReference type="Proteomes" id="UP000887572"/>
    </source>
</evidence>
<accession>A0A914I9P1</accession>
<feature type="compositionally biased region" description="Pro residues" evidence="1">
    <location>
        <begin position="334"/>
        <end position="347"/>
    </location>
</feature>
<feature type="region of interest" description="Disordered" evidence="1">
    <location>
        <begin position="215"/>
        <end position="502"/>
    </location>
</feature>
<dbReference type="AlphaFoldDB" id="A0A914I9P1"/>
<evidence type="ECO:0000256" key="2">
    <source>
        <dbReference type="SAM" id="Phobius"/>
    </source>
</evidence>
<dbReference type="WBParaSite" id="Gr19_v10_g8582.t1">
    <property type="protein sequence ID" value="Gr19_v10_g8582.t1"/>
    <property type="gene ID" value="Gr19_v10_g8582"/>
</dbReference>
<reference evidence="4" key="1">
    <citation type="submission" date="2022-11" db="UniProtKB">
        <authorList>
            <consortium name="WormBaseParasite"/>
        </authorList>
    </citation>
    <scope>IDENTIFICATION</scope>
</reference>
<protein>
    <submittedName>
        <fullName evidence="4">Uncharacterized protein</fullName>
    </submittedName>
</protein>
<feature type="transmembrane region" description="Helical" evidence="2">
    <location>
        <begin position="183"/>
        <end position="206"/>
    </location>
</feature>
<feature type="region of interest" description="Disordered" evidence="1">
    <location>
        <begin position="117"/>
        <end position="173"/>
    </location>
</feature>
<dbReference type="Proteomes" id="UP000887572">
    <property type="component" value="Unplaced"/>
</dbReference>
<evidence type="ECO:0000313" key="4">
    <source>
        <dbReference type="WBParaSite" id="Gr19_v10_g8582.t1"/>
    </source>
</evidence>
<keyword evidence="2" id="KW-1133">Transmembrane helix</keyword>